<keyword evidence="2" id="KW-1133">Transmembrane helix</keyword>
<name>A0ABW7TLI1_9NOCA</name>
<accession>A0ABW7TLI1</accession>
<evidence type="ECO:0000256" key="1">
    <source>
        <dbReference type="SAM" id="MobiDB-lite"/>
    </source>
</evidence>
<dbReference type="InterPro" id="IPR021309">
    <property type="entry name" value="YgaP-like_TM"/>
</dbReference>
<protein>
    <submittedName>
        <fullName evidence="4">DUF2892 domain-containing protein</fullName>
    </submittedName>
</protein>
<dbReference type="RefSeq" id="WP_081595779.1">
    <property type="nucleotide sequence ID" value="NZ_JBIRUQ010000003.1"/>
</dbReference>
<evidence type="ECO:0000313" key="4">
    <source>
        <dbReference type="EMBL" id="MFI1461913.1"/>
    </source>
</evidence>
<keyword evidence="2" id="KW-0472">Membrane</keyword>
<feature type="transmembrane region" description="Helical" evidence="2">
    <location>
        <begin position="41"/>
        <end position="63"/>
    </location>
</feature>
<keyword evidence="5" id="KW-1185">Reference proteome</keyword>
<reference evidence="4 5" key="1">
    <citation type="submission" date="2024-10" db="EMBL/GenBank/DDBJ databases">
        <title>The Natural Products Discovery Center: Release of the First 8490 Sequenced Strains for Exploring Actinobacteria Biosynthetic Diversity.</title>
        <authorList>
            <person name="Kalkreuter E."/>
            <person name="Kautsar S.A."/>
            <person name="Yang D."/>
            <person name="Bader C.D."/>
            <person name="Teijaro C.N."/>
            <person name="Fluegel L."/>
            <person name="Davis C.M."/>
            <person name="Simpson J.R."/>
            <person name="Lauterbach L."/>
            <person name="Steele A.D."/>
            <person name="Gui C."/>
            <person name="Meng S."/>
            <person name="Li G."/>
            <person name="Viehrig K."/>
            <person name="Ye F."/>
            <person name="Su P."/>
            <person name="Kiefer A.F."/>
            <person name="Nichols A."/>
            <person name="Cepeda A.J."/>
            <person name="Yan W."/>
            <person name="Fan B."/>
            <person name="Jiang Y."/>
            <person name="Adhikari A."/>
            <person name="Zheng C.-J."/>
            <person name="Schuster L."/>
            <person name="Cowan T.M."/>
            <person name="Smanski M.J."/>
            <person name="Chevrette M.G."/>
            <person name="De Carvalho L.P.S."/>
            <person name="Shen B."/>
        </authorList>
    </citation>
    <scope>NUCLEOTIDE SEQUENCE [LARGE SCALE GENOMIC DNA]</scope>
    <source>
        <strain evidence="4 5">NPDC020568</strain>
    </source>
</reference>
<keyword evidence="2" id="KW-0812">Transmembrane</keyword>
<proteinExistence type="predicted"/>
<dbReference type="Proteomes" id="UP001611263">
    <property type="component" value="Unassembled WGS sequence"/>
</dbReference>
<dbReference type="Gene3D" id="6.10.140.1340">
    <property type="match status" value="1"/>
</dbReference>
<feature type="region of interest" description="Disordered" evidence="1">
    <location>
        <begin position="73"/>
        <end position="96"/>
    </location>
</feature>
<feature type="domain" description="Inner membrane protein YgaP-like transmembrane" evidence="3">
    <location>
        <begin position="11"/>
        <end position="64"/>
    </location>
</feature>
<evidence type="ECO:0000259" key="3">
    <source>
        <dbReference type="Pfam" id="PF11127"/>
    </source>
</evidence>
<evidence type="ECO:0000256" key="2">
    <source>
        <dbReference type="SAM" id="Phobius"/>
    </source>
</evidence>
<evidence type="ECO:0000313" key="5">
    <source>
        <dbReference type="Proteomes" id="UP001611263"/>
    </source>
</evidence>
<gene>
    <name evidence="4" type="ORF">ACH4WX_14470</name>
</gene>
<dbReference type="EMBL" id="JBIRUQ010000003">
    <property type="protein sequence ID" value="MFI1461913.1"/>
    <property type="molecule type" value="Genomic_DNA"/>
</dbReference>
<dbReference type="Pfam" id="PF11127">
    <property type="entry name" value="YgaP-like_TM"/>
    <property type="match status" value="1"/>
</dbReference>
<organism evidence="4 5">
    <name type="scientific">Nocardia carnea</name>
    <dbReference type="NCBI Taxonomy" id="37328"/>
    <lineage>
        <taxon>Bacteria</taxon>
        <taxon>Bacillati</taxon>
        <taxon>Actinomycetota</taxon>
        <taxon>Actinomycetes</taxon>
        <taxon>Mycobacteriales</taxon>
        <taxon>Nocardiaceae</taxon>
        <taxon>Nocardia</taxon>
    </lineage>
</organism>
<comment type="caution">
    <text evidence="4">The sequence shown here is derived from an EMBL/GenBank/DDBJ whole genome shotgun (WGS) entry which is preliminary data.</text>
</comment>
<sequence>MPTLVRHREWTIDRIVPLLAATMVLLGTVLAATVSTWWLILTALVGANLLLYGVVGWCPATLIMTRLGVPAGRTGPPRVNPRSNHHPTHTGSEEIR</sequence>
<dbReference type="GeneID" id="93507235"/>